<feature type="chain" id="PRO_5013393194" evidence="1">
    <location>
        <begin position="24"/>
        <end position="250"/>
    </location>
</feature>
<dbReference type="InterPro" id="IPR001638">
    <property type="entry name" value="Solute-binding_3/MltF_N"/>
</dbReference>
<feature type="signal peptide" evidence="1">
    <location>
        <begin position="1"/>
        <end position="23"/>
    </location>
</feature>
<evidence type="ECO:0000256" key="1">
    <source>
        <dbReference type="SAM" id="SignalP"/>
    </source>
</evidence>
<dbReference type="PANTHER" id="PTHR38834">
    <property type="entry name" value="PERIPLASMIC SUBSTRATE BINDING PROTEIN FAMILY 3"/>
    <property type="match status" value="1"/>
</dbReference>
<dbReference type="KEGG" id="bsan:CHH28_09065"/>
<name>A0A222FJ65_9GAMM</name>
<feature type="domain" description="Solute-binding protein family 3/N-terminal" evidence="2">
    <location>
        <begin position="27"/>
        <end position="248"/>
    </location>
</feature>
<dbReference type="Proteomes" id="UP000202440">
    <property type="component" value="Chromosome"/>
</dbReference>
<keyword evidence="1" id="KW-0732">Signal</keyword>
<dbReference type="AlphaFoldDB" id="A0A222FJ65"/>
<proteinExistence type="predicted"/>
<dbReference type="Pfam" id="PF00497">
    <property type="entry name" value="SBP_bac_3"/>
    <property type="match status" value="1"/>
</dbReference>
<evidence type="ECO:0000313" key="3">
    <source>
        <dbReference type="EMBL" id="ASP38820.1"/>
    </source>
</evidence>
<keyword evidence="4" id="KW-1185">Reference proteome</keyword>
<dbReference type="PANTHER" id="PTHR38834:SF3">
    <property type="entry name" value="SOLUTE-BINDING PROTEIN FAMILY 3_N-TERMINAL DOMAIN-CONTAINING PROTEIN"/>
    <property type="match status" value="1"/>
</dbReference>
<organism evidence="3 4">
    <name type="scientific">Bacterioplanes sanyensis</name>
    <dbReference type="NCBI Taxonomy" id="1249553"/>
    <lineage>
        <taxon>Bacteria</taxon>
        <taxon>Pseudomonadati</taxon>
        <taxon>Pseudomonadota</taxon>
        <taxon>Gammaproteobacteria</taxon>
        <taxon>Oceanospirillales</taxon>
        <taxon>Oceanospirillaceae</taxon>
        <taxon>Bacterioplanes</taxon>
    </lineage>
</organism>
<dbReference type="Gene3D" id="3.40.190.10">
    <property type="entry name" value="Periplasmic binding protein-like II"/>
    <property type="match status" value="2"/>
</dbReference>
<protein>
    <submittedName>
        <fullName evidence="3">Amino acid ABC transporter substrate-binding protein</fullName>
    </submittedName>
</protein>
<dbReference type="EMBL" id="CP022530">
    <property type="protein sequence ID" value="ASP38820.1"/>
    <property type="molecule type" value="Genomic_DNA"/>
</dbReference>
<dbReference type="OrthoDB" id="8587856at2"/>
<reference evidence="3 4" key="1">
    <citation type="submission" date="2017-07" db="EMBL/GenBank/DDBJ databases">
        <title>Annotated genome sequence of Bacterioplanes sanyensis isolated from Red Sea.</title>
        <authorList>
            <person name="Rehman Z.U."/>
        </authorList>
    </citation>
    <scope>NUCLEOTIDE SEQUENCE [LARGE SCALE GENOMIC DNA]</scope>
    <source>
        <strain evidence="3 4">NV9</strain>
    </source>
</reference>
<evidence type="ECO:0000259" key="2">
    <source>
        <dbReference type="SMART" id="SM00062"/>
    </source>
</evidence>
<sequence length="250" mass="27631">MATALIRTVTAIVCLLALTAAHADLRKLNYLTESYPPYNMIEGEELRGLAVDLLVAATARSGQAIKRSDIKVQPWPRAYRSALDGPGVVLFSTTRTEERDPLFQWVGPIADTRIVLLAHKDRPLTLPANGNLSGLVIGVIRDDIGEQLARAQGAVDANIRHVPNAESLARMLNKGRIDAWAYEENVGRWFIRQAGLNNEDFVAHHTLKEAQLYFSLSTDIDSATVQQLQQAVDAVKADKAVMKDITDRYM</sequence>
<gene>
    <name evidence="3" type="ORF">CHH28_09065</name>
</gene>
<dbReference type="SUPFAM" id="SSF53850">
    <property type="entry name" value="Periplasmic binding protein-like II"/>
    <property type="match status" value="1"/>
</dbReference>
<evidence type="ECO:0000313" key="4">
    <source>
        <dbReference type="Proteomes" id="UP000202440"/>
    </source>
</evidence>
<dbReference type="SMART" id="SM00062">
    <property type="entry name" value="PBPb"/>
    <property type="match status" value="1"/>
</dbReference>
<accession>A0A222FJ65</accession>
<dbReference type="RefSeq" id="WP_094060006.1">
    <property type="nucleotide sequence ID" value="NZ_CP022530.1"/>
</dbReference>